<evidence type="ECO:0000313" key="2">
    <source>
        <dbReference type="Proteomes" id="UP000076842"/>
    </source>
</evidence>
<dbReference type="InParanoid" id="A0A165BZV4"/>
<keyword evidence="2" id="KW-1185">Reference proteome</keyword>
<feature type="non-terminal residue" evidence="1">
    <location>
        <position position="110"/>
    </location>
</feature>
<proteinExistence type="predicted"/>
<reference evidence="1 2" key="1">
    <citation type="journal article" date="2016" name="Mol. Biol. Evol.">
        <title>Comparative Genomics of Early-Diverging Mushroom-Forming Fungi Provides Insights into the Origins of Lignocellulose Decay Capabilities.</title>
        <authorList>
            <person name="Nagy L.G."/>
            <person name="Riley R."/>
            <person name="Tritt A."/>
            <person name="Adam C."/>
            <person name="Daum C."/>
            <person name="Floudas D."/>
            <person name="Sun H."/>
            <person name="Yadav J.S."/>
            <person name="Pangilinan J."/>
            <person name="Larsson K.H."/>
            <person name="Matsuura K."/>
            <person name="Barry K."/>
            <person name="Labutti K."/>
            <person name="Kuo R."/>
            <person name="Ohm R.A."/>
            <person name="Bhattacharya S.S."/>
            <person name="Shirouzu T."/>
            <person name="Yoshinaga Y."/>
            <person name="Martin F.M."/>
            <person name="Grigoriev I.V."/>
            <person name="Hibbett D.S."/>
        </authorList>
    </citation>
    <scope>NUCLEOTIDE SEQUENCE [LARGE SCALE GENOMIC DNA]</scope>
    <source>
        <strain evidence="1 2">HHB12733</strain>
    </source>
</reference>
<gene>
    <name evidence="1" type="ORF">CALCODRAFT_505142</name>
</gene>
<accession>A0A165BZV4</accession>
<protein>
    <submittedName>
        <fullName evidence="1">Uncharacterized protein</fullName>
    </submittedName>
</protein>
<dbReference type="AlphaFoldDB" id="A0A165BZV4"/>
<name>A0A165BZV4_9BASI</name>
<sequence>MGQAAAPTQRGHSTCCRGAFSPCRARHDLLQYKQDANSVRYGQLRNLVEVPMGGTVFKLAAIQPLAPFESSSSPAVEAVVGRLKACRGRWCVLDRVELHQSAGDAVAELP</sequence>
<dbReference type="Proteomes" id="UP000076842">
    <property type="component" value="Unassembled WGS sequence"/>
</dbReference>
<evidence type="ECO:0000313" key="1">
    <source>
        <dbReference type="EMBL" id="KZT50018.1"/>
    </source>
</evidence>
<organism evidence="1 2">
    <name type="scientific">Calocera cornea HHB12733</name>
    <dbReference type="NCBI Taxonomy" id="1353952"/>
    <lineage>
        <taxon>Eukaryota</taxon>
        <taxon>Fungi</taxon>
        <taxon>Dikarya</taxon>
        <taxon>Basidiomycota</taxon>
        <taxon>Agaricomycotina</taxon>
        <taxon>Dacrymycetes</taxon>
        <taxon>Dacrymycetales</taxon>
        <taxon>Dacrymycetaceae</taxon>
        <taxon>Calocera</taxon>
    </lineage>
</organism>
<dbReference type="EMBL" id="KV424278">
    <property type="protein sequence ID" value="KZT50018.1"/>
    <property type="molecule type" value="Genomic_DNA"/>
</dbReference>